<dbReference type="AlphaFoldDB" id="A0A0H4XQK1"/>
<dbReference type="STRING" id="1297742.A176_007559"/>
<protein>
    <recommendedName>
        <fullName evidence="5">Lipoprotein</fullName>
    </recommendedName>
</protein>
<dbReference type="EMBL" id="CP012109">
    <property type="protein sequence ID" value="AKQ70647.1"/>
    <property type="molecule type" value="Genomic_DNA"/>
</dbReference>
<proteinExistence type="predicted"/>
<evidence type="ECO:0000256" key="2">
    <source>
        <dbReference type="SAM" id="SignalP"/>
    </source>
</evidence>
<organism evidence="3 4">
    <name type="scientific">Pseudomyxococcus hansupus</name>
    <dbReference type="NCBI Taxonomy" id="1297742"/>
    <lineage>
        <taxon>Bacteria</taxon>
        <taxon>Pseudomonadati</taxon>
        <taxon>Myxococcota</taxon>
        <taxon>Myxococcia</taxon>
        <taxon>Myxococcales</taxon>
        <taxon>Cystobacterineae</taxon>
        <taxon>Myxococcaceae</taxon>
        <taxon>Pseudomyxococcus</taxon>
    </lineage>
</organism>
<keyword evidence="4" id="KW-1185">Reference proteome</keyword>
<dbReference type="RefSeq" id="WP_002633734.1">
    <property type="nucleotide sequence ID" value="NZ_CP012109.1"/>
</dbReference>
<feature type="region of interest" description="Disordered" evidence="1">
    <location>
        <begin position="67"/>
        <end position="87"/>
    </location>
</feature>
<feature type="compositionally biased region" description="Acidic residues" evidence="1">
    <location>
        <begin position="73"/>
        <end position="82"/>
    </location>
</feature>
<dbReference type="OrthoDB" id="5525512at2"/>
<sequence length="108" mass="11354">MNLLSRTLAASAAALILAPLSAMALPPDCDVQCVDTPSCSLVCAIPWGFRVITCEKWFNDYEVGGTCSPDAQDPSEDEDELSSVEPRQSVMPGMASACAAQSVTASLR</sequence>
<evidence type="ECO:0000256" key="1">
    <source>
        <dbReference type="SAM" id="MobiDB-lite"/>
    </source>
</evidence>
<gene>
    <name evidence="3" type="ORF">A176_007559</name>
</gene>
<name>A0A0H4XQK1_9BACT</name>
<accession>A0A0H4XQK1</accession>
<feature type="signal peptide" evidence="2">
    <location>
        <begin position="1"/>
        <end position="24"/>
    </location>
</feature>
<dbReference type="KEGG" id="mym:A176_007559"/>
<evidence type="ECO:0008006" key="5">
    <source>
        <dbReference type="Google" id="ProtNLM"/>
    </source>
</evidence>
<evidence type="ECO:0000313" key="4">
    <source>
        <dbReference type="Proteomes" id="UP000009026"/>
    </source>
</evidence>
<reference evidence="3 4" key="1">
    <citation type="journal article" date="2016" name="PLoS ONE">
        <title>Complete Genome Sequence and Comparative Genomics of a Novel Myxobacterium Myxococcus hansupus.</title>
        <authorList>
            <person name="Sharma G."/>
            <person name="Narwani T."/>
            <person name="Subramanian S."/>
        </authorList>
    </citation>
    <scope>NUCLEOTIDE SEQUENCE [LARGE SCALE GENOMIC DNA]</scope>
    <source>
        <strain evidence="4">mixupus</strain>
    </source>
</reference>
<dbReference type="PATRIC" id="fig|1297742.4.peg.7692"/>
<keyword evidence="2" id="KW-0732">Signal</keyword>
<feature type="chain" id="PRO_5005212931" description="Lipoprotein" evidence="2">
    <location>
        <begin position="25"/>
        <end position="108"/>
    </location>
</feature>
<dbReference type="Proteomes" id="UP000009026">
    <property type="component" value="Chromosome"/>
</dbReference>
<evidence type="ECO:0000313" key="3">
    <source>
        <dbReference type="EMBL" id="AKQ70647.1"/>
    </source>
</evidence>